<sequence>MLSEDAIAAWFRVLGYGAIDAPLWFVGMEPGGPVAEGPPDPGVTARVVGSDEVLFDPMPDPRSTGSAAWRRPVQIVRALWEPDTPFEVASSRAWSRMMCANLAPLPRPGQSVPHLGIPESDYTARVRLERVPLLHRLFRTLPQLRVMVVHGHSAWRRYGVREVFNTDEQPWATIEAPHPMPVLECGDRRLVLAPSFTRGVHVTNADRAALVAHLARWKDRDGDWGD</sequence>
<dbReference type="AlphaFoldDB" id="A0A370XC51"/>
<dbReference type="OrthoDB" id="9789139at2"/>
<proteinExistence type="predicted"/>
<keyword evidence="2" id="KW-1185">Reference proteome</keyword>
<dbReference type="Proteomes" id="UP000255334">
    <property type="component" value="Unassembled WGS sequence"/>
</dbReference>
<evidence type="ECO:0000313" key="1">
    <source>
        <dbReference type="EMBL" id="RDS85882.1"/>
    </source>
</evidence>
<dbReference type="RefSeq" id="WP_115476133.1">
    <property type="nucleotide sequence ID" value="NZ_QRBF01000001.1"/>
</dbReference>
<accession>A0A370XC51</accession>
<organism evidence="1 2">
    <name type="scientific">Dyella psychrodurans</name>
    <dbReference type="NCBI Taxonomy" id="1927960"/>
    <lineage>
        <taxon>Bacteria</taxon>
        <taxon>Pseudomonadati</taxon>
        <taxon>Pseudomonadota</taxon>
        <taxon>Gammaproteobacteria</taxon>
        <taxon>Lysobacterales</taxon>
        <taxon>Rhodanobacteraceae</taxon>
        <taxon>Dyella</taxon>
    </lineage>
</organism>
<gene>
    <name evidence="1" type="ORF">DWU99_00990</name>
</gene>
<name>A0A370XC51_9GAMM</name>
<evidence type="ECO:0008006" key="3">
    <source>
        <dbReference type="Google" id="ProtNLM"/>
    </source>
</evidence>
<protein>
    <recommendedName>
        <fullName evidence="3">Uracil-DNA glycosylase</fullName>
    </recommendedName>
</protein>
<reference evidence="1 2" key="1">
    <citation type="submission" date="2018-07" db="EMBL/GenBank/DDBJ databases">
        <title>Dyella monticola sp. nov. and Dyella psychrodurans sp. nov. isolated from monsoon evergreen broad-leaved forest soil of Dinghu Mountain, China.</title>
        <authorList>
            <person name="Gao Z."/>
            <person name="Qiu L."/>
        </authorList>
    </citation>
    <scope>NUCLEOTIDE SEQUENCE [LARGE SCALE GENOMIC DNA]</scope>
    <source>
        <strain evidence="1 2">4MSK11</strain>
    </source>
</reference>
<comment type="caution">
    <text evidence="1">The sequence shown here is derived from an EMBL/GenBank/DDBJ whole genome shotgun (WGS) entry which is preliminary data.</text>
</comment>
<evidence type="ECO:0000313" key="2">
    <source>
        <dbReference type="Proteomes" id="UP000255334"/>
    </source>
</evidence>
<dbReference type="EMBL" id="QRBF01000001">
    <property type="protein sequence ID" value="RDS85882.1"/>
    <property type="molecule type" value="Genomic_DNA"/>
</dbReference>